<dbReference type="Gene3D" id="3.60.10.10">
    <property type="entry name" value="Endonuclease/exonuclease/phosphatase"/>
    <property type="match status" value="1"/>
</dbReference>
<protein>
    <recommendedName>
        <fullName evidence="1">Reverse transcriptase domain-containing protein</fullName>
    </recommendedName>
</protein>
<sequence>MTPAFPASPVTPQSPLQAADLSDLLDRLRYKKPVTERFELPLKKARHANQLAYHAWRGTAGPTLQDATPGLSCAKTPAEAWHALRFAVTAAVDMVRELPFPPVLLAFVDDTQIVRHGKALICEARQQYLQQLGAAPDTADKYRQALGDWATAIGACTSLEASWALAHSERKWTQLLSRPDLKHLRAPARLSPEAFGRLVAYIVMNPRARPIGLACHEHSVDQTVAVISWLADPLRKQAVRRAADALADRNWRALEMMEPSRAVGGDAKAPADLTVLMGGDFNCILDPELDRNLPPRRAVGSSWLQRLLDMWQLVDVVTPEAIAVSSPADVRAFHARHHTFHTTTKRNMVYSSRLDRWYVSTDQLRRVAGPFVEVPSGVTDHDSVLVRLRRPGPLADAPRMRRRPALRFPLPAYAVTQISEYVLKELQQLETALRFGSATVHCVPKSATPRSGLDFRPLSLTNSDYKIFARLVATRVRTRVSTMVCATQFGFVPRRDVHDAVDLFAVVQALVQQGSLPDTAVAVLLDFAKAYDTLSRRFLLRALHRYGFPTDSLAVIQQMHVGMAVRFQWQGRLSQRVGVRTGIRQGCPLAPLLFVLAINTLLEALSSDPRLPGVAVLDEVVTGVGYADDTGVFLTHPSEEAALLEILHEFGKASGLRVNINKSVVVALAAAGPSAVHRDMVIPPTAQ</sequence>
<keyword evidence="3" id="KW-1185">Reference proteome</keyword>
<dbReference type="InterPro" id="IPR043502">
    <property type="entry name" value="DNA/RNA_pol_sf"/>
</dbReference>
<dbReference type="Proteomes" id="UP001209570">
    <property type="component" value="Unassembled WGS sequence"/>
</dbReference>
<feature type="domain" description="Reverse transcriptase" evidence="1">
    <location>
        <begin position="424"/>
        <end position="687"/>
    </location>
</feature>
<gene>
    <name evidence="2" type="ORF">P43SY_003195</name>
</gene>
<dbReference type="CDD" id="cd01650">
    <property type="entry name" value="RT_nLTR_like"/>
    <property type="match status" value="1"/>
</dbReference>
<dbReference type="InterPro" id="IPR000477">
    <property type="entry name" value="RT_dom"/>
</dbReference>
<dbReference type="Pfam" id="PF00078">
    <property type="entry name" value="RVT_1"/>
    <property type="match status" value="1"/>
</dbReference>
<dbReference type="AlphaFoldDB" id="A0AAD5Q9G9"/>
<comment type="caution">
    <text evidence="2">The sequence shown here is derived from an EMBL/GenBank/DDBJ whole genome shotgun (WGS) entry which is preliminary data.</text>
</comment>
<reference evidence="2" key="1">
    <citation type="submission" date="2021-12" db="EMBL/GenBank/DDBJ databases">
        <title>Prjna785345.</title>
        <authorList>
            <person name="Rujirawat T."/>
            <person name="Krajaejun T."/>
        </authorList>
    </citation>
    <scope>NUCLEOTIDE SEQUENCE</scope>
    <source>
        <strain evidence="2">Pi057C3</strain>
    </source>
</reference>
<dbReference type="EMBL" id="JAKCXM010000211">
    <property type="protein sequence ID" value="KAJ0398589.1"/>
    <property type="molecule type" value="Genomic_DNA"/>
</dbReference>
<proteinExistence type="predicted"/>
<dbReference type="SUPFAM" id="SSF56672">
    <property type="entry name" value="DNA/RNA polymerases"/>
    <property type="match status" value="1"/>
</dbReference>
<accession>A0AAD5Q9G9</accession>
<evidence type="ECO:0000313" key="3">
    <source>
        <dbReference type="Proteomes" id="UP001209570"/>
    </source>
</evidence>
<dbReference type="InterPro" id="IPR036691">
    <property type="entry name" value="Endo/exonu/phosph_ase_sf"/>
</dbReference>
<evidence type="ECO:0000313" key="2">
    <source>
        <dbReference type="EMBL" id="KAJ0398589.1"/>
    </source>
</evidence>
<dbReference type="PANTHER" id="PTHR19446">
    <property type="entry name" value="REVERSE TRANSCRIPTASES"/>
    <property type="match status" value="1"/>
</dbReference>
<organism evidence="2 3">
    <name type="scientific">Pythium insidiosum</name>
    <name type="common">Pythiosis disease agent</name>
    <dbReference type="NCBI Taxonomy" id="114742"/>
    <lineage>
        <taxon>Eukaryota</taxon>
        <taxon>Sar</taxon>
        <taxon>Stramenopiles</taxon>
        <taxon>Oomycota</taxon>
        <taxon>Peronosporomycetes</taxon>
        <taxon>Pythiales</taxon>
        <taxon>Pythiaceae</taxon>
        <taxon>Pythium</taxon>
    </lineage>
</organism>
<evidence type="ECO:0000259" key="1">
    <source>
        <dbReference type="PROSITE" id="PS50878"/>
    </source>
</evidence>
<dbReference type="PROSITE" id="PS50878">
    <property type="entry name" value="RT_POL"/>
    <property type="match status" value="1"/>
</dbReference>
<name>A0AAD5Q9G9_PYTIN</name>
<dbReference type="SUPFAM" id="SSF56219">
    <property type="entry name" value="DNase I-like"/>
    <property type="match status" value="1"/>
</dbReference>